<accession>A0A3M7RIX4</accession>
<sequence length="135" mass="15583">MAAPSISKTTQSNLFNNHYRFRPTTVEQKRVLPRILKNSSRPATVDDDKLQKSSEKSLSFVIDPDLERKSADESDHVELENDSELNEPNETENQDEEQKLKKFQSGSDFDLDFLDDDKWNTDIEEEGKEQTISAF</sequence>
<dbReference type="Proteomes" id="UP000276133">
    <property type="component" value="Unassembled WGS sequence"/>
</dbReference>
<protein>
    <submittedName>
        <fullName evidence="2">Uncharacterized protein</fullName>
    </submittedName>
</protein>
<evidence type="ECO:0000256" key="1">
    <source>
        <dbReference type="SAM" id="MobiDB-lite"/>
    </source>
</evidence>
<proteinExistence type="predicted"/>
<gene>
    <name evidence="2" type="ORF">BpHYR1_044989</name>
</gene>
<comment type="caution">
    <text evidence="2">The sequence shown here is derived from an EMBL/GenBank/DDBJ whole genome shotgun (WGS) entry which is preliminary data.</text>
</comment>
<feature type="compositionally biased region" description="Basic and acidic residues" evidence="1">
    <location>
        <begin position="44"/>
        <end position="55"/>
    </location>
</feature>
<evidence type="ECO:0000313" key="3">
    <source>
        <dbReference type="Proteomes" id="UP000276133"/>
    </source>
</evidence>
<feature type="compositionally biased region" description="Basic and acidic residues" evidence="1">
    <location>
        <begin position="65"/>
        <end position="79"/>
    </location>
</feature>
<reference evidence="2 3" key="1">
    <citation type="journal article" date="2018" name="Sci. Rep.">
        <title>Genomic signatures of local adaptation to the degree of environmental predictability in rotifers.</title>
        <authorList>
            <person name="Franch-Gras L."/>
            <person name="Hahn C."/>
            <person name="Garcia-Roger E.M."/>
            <person name="Carmona M.J."/>
            <person name="Serra M."/>
            <person name="Gomez A."/>
        </authorList>
    </citation>
    <scope>NUCLEOTIDE SEQUENCE [LARGE SCALE GENOMIC DNA]</scope>
    <source>
        <strain evidence="2">HYR1</strain>
    </source>
</reference>
<dbReference type="EMBL" id="REGN01003278">
    <property type="protein sequence ID" value="RNA23491.1"/>
    <property type="molecule type" value="Genomic_DNA"/>
</dbReference>
<keyword evidence="3" id="KW-1185">Reference proteome</keyword>
<dbReference type="AlphaFoldDB" id="A0A3M7RIX4"/>
<feature type="region of interest" description="Disordered" evidence="1">
    <location>
        <begin position="32"/>
        <end position="108"/>
    </location>
</feature>
<feature type="compositionally biased region" description="Acidic residues" evidence="1">
    <location>
        <begin position="80"/>
        <end position="95"/>
    </location>
</feature>
<name>A0A3M7RIX4_BRAPC</name>
<evidence type="ECO:0000313" key="2">
    <source>
        <dbReference type="EMBL" id="RNA23491.1"/>
    </source>
</evidence>
<organism evidence="2 3">
    <name type="scientific">Brachionus plicatilis</name>
    <name type="common">Marine rotifer</name>
    <name type="synonym">Brachionus muelleri</name>
    <dbReference type="NCBI Taxonomy" id="10195"/>
    <lineage>
        <taxon>Eukaryota</taxon>
        <taxon>Metazoa</taxon>
        <taxon>Spiralia</taxon>
        <taxon>Gnathifera</taxon>
        <taxon>Rotifera</taxon>
        <taxon>Eurotatoria</taxon>
        <taxon>Monogononta</taxon>
        <taxon>Pseudotrocha</taxon>
        <taxon>Ploima</taxon>
        <taxon>Brachionidae</taxon>
        <taxon>Brachionus</taxon>
    </lineage>
</organism>